<sequence length="576" mass="66195">MMTTKIDPGTIYAQKIVSGEIIACNKVKKACQRHLRDLERSTDPFYPFEYRPAKAKKVVKFLEMLPDISTGKPTKLALFQKFIVYMLYAWRYKETGFRRFTKAYISMARKGGKSVLVAGLSLYELIYGESPKFDRQIYATANSRGQARTVFKMITMQLKKIRSQSKAIRKVTKIVQSEIRYLKDDCVIMPLSRDTDNLDSLNVLIGILDEYHTASNTKMMEVLESSQGQQDQGLILIISTAGFKLNGPMYSQEYPYVDDILNGRKENENYFAIVYEQDDEEEIYDESTWIKSNPLLEIPTLQKKILKNLRKKLKEAMDKDDLNGTLVKNFNLWQSASSESFLNGRDWKNCGVNAAPDIKGKPVYIGIDLSRTDDLSALSFIYPLEDENETFYVDSHSFVGTKGGLDNKIDRDKLDYRALARAGYCTITDKKSGIINLQQVVDHMIKHINDNDLQVKGIFFDPYNVSLFLNEVEKHGYEDLLIEVRQGPLTLSEPTKDFRLNVIDRKIIHSQNPLLDTAMHNAMLKKVNDTIQIDKDLYREKIDPAAAMINAHTGAMYHYKDDFDWNSYYESGEFTL</sequence>
<dbReference type="Proteomes" id="UP001211894">
    <property type="component" value="Unassembled WGS sequence"/>
</dbReference>
<dbReference type="InterPro" id="IPR005021">
    <property type="entry name" value="Terminase_largesu-like"/>
</dbReference>
<dbReference type="InterPro" id="IPR046461">
    <property type="entry name" value="TerL_ATPase"/>
</dbReference>
<dbReference type="EMBL" id="JAQKAB010000001">
    <property type="protein sequence ID" value="MDA7025043.1"/>
    <property type="molecule type" value="Genomic_DNA"/>
</dbReference>
<dbReference type="Pfam" id="PF20441">
    <property type="entry name" value="TerL_nuclease"/>
    <property type="match status" value="1"/>
</dbReference>
<evidence type="ECO:0000313" key="3">
    <source>
        <dbReference type="EMBL" id="MDA7025043.1"/>
    </source>
</evidence>
<dbReference type="PANTHER" id="PTHR41287:SF1">
    <property type="entry name" value="PROTEIN YMFN"/>
    <property type="match status" value="1"/>
</dbReference>
<dbReference type="PANTHER" id="PTHR41287">
    <property type="match status" value="1"/>
</dbReference>
<evidence type="ECO:0000313" key="4">
    <source>
        <dbReference type="Proteomes" id="UP001211894"/>
    </source>
</evidence>
<dbReference type="RefSeq" id="WP_271338910.1">
    <property type="nucleotide sequence ID" value="NZ_JAQKAB010000001.1"/>
</dbReference>
<feature type="domain" description="Terminase large subunit-like endonuclease" evidence="2">
    <location>
        <begin position="266"/>
        <end position="556"/>
    </location>
</feature>
<dbReference type="Pfam" id="PF03354">
    <property type="entry name" value="TerL_ATPase"/>
    <property type="match status" value="1"/>
</dbReference>
<accession>A0ABT4WYN7</accession>
<proteinExistence type="predicted"/>
<comment type="caution">
    <text evidence="3">The sequence shown here is derived from an EMBL/GenBank/DDBJ whole genome shotgun (WGS) entry which is preliminary data.</text>
</comment>
<gene>
    <name evidence="3" type="ORF">PJ311_00275</name>
</gene>
<evidence type="ECO:0000259" key="1">
    <source>
        <dbReference type="Pfam" id="PF03354"/>
    </source>
</evidence>
<reference evidence="3 4" key="1">
    <citation type="submission" date="2023-01" db="EMBL/GenBank/DDBJ databases">
        <title>Bacillus changyiensis sp. nov., isolated from a coastal deposit.</title>
        <authorList>
            <person name="Xiao G."/>
            <person name="Lai Q."/>
            <person name="Hu Z."/>
            <person name="Shao Z."/>
        </authorList>
    </citation>
    <scope>NUCLEOTIDE SEQUENCE [LARGE SCALE GENOMIC DNA]</scope>
    <source>
        <strain evidence="3 4">CLL-7-23</strain>
    </source>
</reference>
<feature type="domain" description="Terminase large subunit-like ATPase" evidence="1">
    <location>
        <begin position="79"/>
        <end position="257"/>
    </location>
</feature>
<organism evidence="3 4">
    <name type="scientific">Bacillus changyiensis</name>
    <dbReference type="NCBI Taxonomy" id="3004103"/>
    <lineage>
        <taxon>Bacteria</taxon>
        <taxon>Bacillati</taxon>
        <taxon>Bacillota</taxon>
        <taxon>Bacilli</taxon>
        <taxon>Bacillales</taxon>
        <taxon>Bacillaceae</taxon>
        <taxon>Bacillus</taxon>
    </lineage>
</organism>
<name>A0ABT4WYN7_9BACI</name>
<dbReference type="InterPro" id="IPR046462">
    <property type="entry name" value="TerL_nuclease"/>
</dbReference>
<dbReference type="InterPro" id="IPR027417">
    <property type="entry name" value="P-loop_NTPase"/>
</dbReference>
<protein>
    <submittedName>
        <fullName evidence="3">Terminase large subunit</fullName>
    </submittedName>
</protein>
<keyword evidence="4" id="KW-1185">Reference proteome</keyword>
<evidence type="ECO:0000259" key="2">
    <source>
        <dbReference type="Pfam" id="PF20441"/>
    </source>
</evidence>
<dbReference type="Gene3D" id="3.40.50.300">
    <property type="entry name" value="P-loop containing nucleotide triphosphate hydrolases"/>
    <property type="match status" value="1"/>
</dbReference>